<evidence type="ECO:0000313" key="2">
    <source>
        <dbReference type="Proteomes" id="UP000054653"/>
    </source>
</evidence>
<name>A0A0V0YRJ3_TRIBR</name>
<organism evidence="1 2">
    <name type="scientific">Trichinella britovi</name>
    <name type="common">Parasitic roundworm</name>
    <dbReference type="NCBI Taxonomy" id="45882"/>
    <lineage>
        <taxon>Eukaryota</taxon>
        <taxon>Metazoa</taxon>
        <taxon>Ecdysozoa</taxon>
        <taxon>Nematoda</taxon>
        <taxon>Enoplea</taxon>
        <taxon>Dorylaimia</taxon>
        <taxon>Trichinellida</taxon>
        <taxon>Trichinellidae</taxon>
        <taxon>Trichinella</taxon>
    </lineage>
</organism>
<evidence type="ECO:0000313" key="1">
    <source>
        <dbReference type="EMBL" id="KRY02980.1"/>
    </source>
</evidence>
<accession>A0A0V0YRJ3</accession>
<dbReference type="OrthoDB" id="5864015at2759"/>
<dbReference type="Pfam" id="PF03564">
    <property type="entry name" value="DUF1759"/>
    <property type="match status" value="1"/>
</dbReference>
<keyword evidence="2" id="KW-1185">Reference proteome</keyword>
<reference evidence="1 2" key="1">
    <citation type="submission" date="2015-01" db="EMBL/GenBank/DDBJ databases">
        <title>Evolution of Trichinella species and genotypes.</title>
        <authorList>
            <person name="Korhonen P.K."/>
            <person name="Edoardo P."/>
            <person name="Giuseppe L.R."/>
            <person name="Gasser R.B."/>
        </authorList>
    </citation>
    <scope>NUCLEOTIDE SEQUENCE [LARGE SCALE GENOMIC DNA]</scope>
    <source>
        <strain evidence="1">ISS120</strain>
    </source>
</reference>
<sequence>MATPALTEKSGSKSQLGKLKPVPLPKFDGNILEFKSFWDQFEVNIDRREDIGAITKFLHLRSCLSGS</sequence>
<comment type="caution">
    <text evidence="1">The sequence shown here is derived from an EMBL/GenBank/DDBJ whole genome shotgun (WGS) entry which is preliminary data.</text>
</comment>
<dbReference type="EMBL" id="JYDI01006966">
    <property type="protein sequence ID" value="KRY02980.1"/>
    <property type="molecule type" value="Genomic_DNA"/>
</dbReference>
<feature type="non-terminal residue" evidence="1">
    <location>
        <position position="67"/>
    </location>
</feature>
<protein>
    <submittedName>
        <fullName evidence="1">Uncharacterized protein</fullName>
    </submittedName>
</protein>
<dbReference type="Proteomes" id="UP000054653">
    <property type="component" value="Unassembled WGS sequence"/>
</dbReference>
<gene>
    <name evidence="1" type="ORF">T03_2118</name>
</gene>
<dbReference type="AlphaFoldDB" id="A0A0V0YRJ3"/>
<proteinExistence type="predicted"/>
<dbReference type="InterPro" id="IPR005312">
    <property type="entry name" value="DUF1759"/>
</dbReference>